<protein>
    <submittedName>
        <fullName evidence="1">Uncharacterized protein</fullName>
    </submittedName>
</protein>
<evidence type="ECO:0000313" key="2">
    <source>
        <dbReference type="Proteomes" id="UP000192929"/>
    </source>
</evidence>
<proteinExistence type="predicted"/>
<gene>
    <name evidence="1" type="ORF">SAMN06296028_1155</name>
</gene>
<accession>A0A1X7DT96</accession>
<name>A0A1X7DT96_9MICC</name>
<sequence>MQLIIGRRRDLTPIALNASLFQRAYIYENRNLVTPLTARLVFDCPPGELEYALAEADEEDAEAPYMAFLEALRASGQAMIDLTEIFGGPALN</sequence>
<reference evidence="2" key="1">
    <citation type="submission" date="2017-04" db="EMBL/GenBank/DDBJ databases">
        <authorList>
            <person name="Varghese N."/>
            <person name="Submissions S."/>
        </authorList>
    </citation>
    <scope>NUCLEOTIDE SEQUENCE [LARGE SCALE GENOMIC DNA]</scope>
    <source>
        <strain evidence="2">NIO-1021</strain>
    </source>
</reference>
<keyword evidence="2" id="KW-1185">Reference proteome</keyword>
<organism evidence="1 2">
    <name type="scientific">Kocuria marina subsp. indica</name>
    <dbReference type="NCBI Taxonomy" id="1049583"/>
    <lineage>
        <taxon>Bacteria</taxon>
        <taxon>Bacillati</taxon>
        <taxon>Actinomycetota</taxon>
        <taxon>Actinomycetes</taxon>
        <taxon>Micrococcales</taxon>
        <taxon>Micrococcaceae</taxon>
        <taxon>Kocuria</taxon>
    </lineage>
</organism>
<dbReference type="RefSeq" id="WP_085107723.1">
    <property type="nucleotide sequence ID" value="NZ_FXAC01000015.1"/>
</dbReference>
<dbReference type="AlphaFoldDB" id="A0A1X7DT96"/>
<dbReference type="Proteomes" id="UP000192929">
    <property type="component" value="Unassembled WGS sequence"/>
</dbReference>
<dbReference type="EMBL" id="FXAC01000015">
    <property type="protein sequence ID" value="SMF21040.1"/>
    <property type="molecule type" value="Genomic_DNA"/>
</dbReference>
<evidence type="ECO:0000313" key="1">
    <source>
        <dbReference type="EMBL" id="SMF21040.1"/>
    </source>
</evidence>